<protein>
    <submittedName>
        <fullName evidence="2">Uncharacterized protein</fullName>
    </submittedName>
</protein>
<dbReference type="Proteomes" id="UP000681722">
    <property type="component" value="Unassembled WGS sequence"/>
</dbReference>
<name>A0A815Z138_9BILA</name>
<dbReference type="Proteomes" id="UP000663829">
    <property type="component" value="Unassembled WGS sequence"/>
</dbReference>
<reference evidence="2" key="1">
    <citation type="submission" date="2021-02" db="EMBL/GenBank/DDBJ databases">
        <authorList>
            <person name="Nowell W R."/>
        </authorList>
    </citation>
    <scope>NUCLEOTIDE SEQUENCE</scope>
</reference>
<dbReference type="EMBL" id="CAJOBC010096837">
    <property type="protein sequence ID" value="CAF4443029.1"/>
    <property type="molecule type" value="Genomic_DNA"/>
</dbReference>
<keyword evidence="5" id="KW-1185">Reference proteome</keyword>
<dbReference type="EMBL" id="CAJOBA010059918">
    <property type="protein sequence ID" value="CAF4319497.1"/>
    <property type="molecule type" value="Genomic_DNA"/>
</dbReference>
<evidence type="ECO:0000313" key="5">
    <source>
        <dbReference type="Proteomes" id="UP000663829"/>
    </source>
</evidence>
<comment type="caution">
    <text evidence="2">The sequence shown here is derived from an EMBL/GenBank/DDBJ whole genome shotgun (WGS) entry which is preliminary data.</text>
</comment>
<accession>A0A815Z138</accession>
<evidence type="ECO:0000313" key="1">
    <source>
        <dbReference type="EMBL" id="CAF1532336.1"/>
    </source>
</evidence>
<feature type="non-terminal residue" evidence="2">
    <location>
        <position position="1"/>
    </location>
</feature>
<sequence length="73" mass="8389">TRELQVKQVTTRSKRIRLDEGDNVNVPMDNNLLVDDNSATELDLLRDALRSIGIIAPKRRSRTTLLELYPKNK</sequence>
<evidence type="ECO:0000313" key="3">
    <source>
        <dbReference type="EMBL" id="CAF4319497.1"/>
    </source>
</evidence>
<proteinExistence type="predicted"/>
<organism evidence="2 5">
    <name type="scientific">Didymodactylos carnosus</name>
    <dbReference type="NCBI Taxonomy" id="1234261"/>
    <lineage>
        <taxon>Eukaryota</taxon>
        <taxon>Metazoa</taxon>
        <taxon>Spiralia</taxon>
        <taxon>Gnathifera</taxon>
        <taxon>Rotifera</taxon>
        <taxon>Eurotatoria</taxon>
        <taxon>Bdelloidea</taxon>
        <taxon>Philodinida</taxon>
        <taxon>Philodinidae</taxon>
        <taxon>Didymodactylos</taxon>
    </lineage>
</organism>
<dbReference type="AlphaFoldDB" id="A0A815Z138"/>
<dbReference type="EMBL" id="CAJNOK010037676">
    <property type="protein sequence ID" value="CAF1532336.1"/>
    <property type="molecule type" value="Genomic_DNA"/>
</dbReference>
<dbReference type="EMBL" id="CAJNOQ010030932">
    <property type="protein sequence ID" value="CAF1577285.1"/>
    <property type="molecule type" value="Genomic_DNA"/>
</dbReference>
<dbReference type="Proteomes" id="UP000682733">
    <property type="component" value="Unassembled WGS sequence"/>
</dbReference>
<evidence type="ECO:0000313" key="2">
    <source>
        <dbReference type="EMBL" id="CAF1577285.1"/>
    </source>
</evidence>
<dbReference type="Proteomes" id="UP000677228">
    <property type="component" value="Unassembled WGS sequence"/>
</dbReference>
<evidence type="ECO:0000313" key="4">
    <source>
        <dbReference type="EMBL" id="CAF4443029.1"/>
    </source>
</evidence>
<gene>
    <name evidence="2" type="ORF">GPM918_LOCUS40825</name>
    <name evidence="1" type="ORF">OVA965_LOCUS38320</name>
    <name evidence="4" type="ORF">SRO942_LOCUS41806</name>
    <name evidence="3" type="ORF">TMI583_LOCUS39494</name>
</gene>